<evidence type="ECO:0000313" key="2">
    <source>
        <dbReference type="Proteomes" id="UP000182915"/>
    </source>
</evidence>
<organism evidence="1 2">
    <name type="scientific">Mycolicibacterium rutilum</name>
    <name type="common">Mycobacterium rutilum</name>
    <dbReference type="NCBI Taxonomy" id="370526"/>
    <lineage>
        <taxon>Bacteria</taxon>
        <taxon>Bacillati</taxon>
        <taxon>Actinomycetota</taxon>
        <taxon>Actinomycetes</taxon>
        <taxon>Mycobacteriales</taxon>
        <taxon>Mycobacteriaceae</taxon>
        <taxon>Mycolicibacterium</taxon>
    </lineage>
</organism>
<keyword evidence="2" id="KW-1185">Reference proteome</keyword>
<dbReference type="EMBL" id="LT629971">
    <property type="protein sequence ID" value="SEH46858.1"/>
    <property type="molecule type" value="Genomic_DNA"/>
</dbReference>
<sequence length="287" mass="31773">MWQPFLGPEAIADGRLTRGQLRWNNTAILPRVYIPNDAERTIYTNAVAAWLHSGRQGIIAGRAAAALHGAKWVDASTPIEIITNHGRRRPGVIVHEERIAPDEITYVGDLQVTSVARTALDLARHLPRNSAVAHLDALAAATGVTAGDALALIDRYRGARGVRRARASLALMDGGAQSPEETRVRLILIDAGLPAPRTQIRLADGYDEAFLDMGYDEPMVGLDYDGLHHSENRRQYVYDVGRAEFVDRQGWIDIHVLKEHSRGYILHRVFEAFARRGWTPPSSTPRS</sequence>
<dbReference type="AlphaFoldDB" id="A0A1H6IC47"/>
<accession>A0A1H6IC47</accession>
<dbReference type="STRING" id="370526.SAMN04489835_0152"/>
<dbReference type="OrthoDB" id="4696350at2"/>
<name>A0A1H6IC47_MYCRU</name>
<dbReference type="RefSeq" id="WP_083405525.1">
    <property type="nucleotide sequence ID" value="NZ_LT629971.1"/>
</dbReference>
<evidence type="ECO:0008006" key="3">
    <source>
        <dbReference type="Google" id="ProtNLM"/>
    </source>
</evidence>
<dbReference type="Proteomes" id="UP000182915">
    <property type="component" value="Chromosome I"/>
</dbReference>
<proteinExistence type="predicted"/>
<gene>
    <name evidence="1" type="ORF">SAMN04489835_0152</name>
</gene>
<evidence type="ECO:0000313" key="1">
    <source>
        <dbReference type="EMBL" id="SEH46858.1"/>
    </source>
</evidence>
<reference evidence="2" key="1">
    <citation type="submission" date="2016-10" db="EMBL/GenBank/DDBJ databases">
        <authorList>
            <person name="Varghese N."/>
            <person name="Submissions S."/>
        </authorList>
    </citation>
    <scope>NUCLEOTIDE SEQUENCE [LARGE SCALE GENOMIC DNA]</scope>
    <source>
        <strain evidence="2">DSM 45405</strain>
    </source>
</reference>
<protein>
    <recommendedName>
        <fullName evidence="3">Cullin, a subunit of E3 ubiquitin ligase</fullName>
    </recommendedName>
</protein>